<dbReference type="PIRSF" id="PIRSF005572">
    <property type="entry name" value="NifS"/>
    <property type="match status" value="1"/>
</dbReference>
<evidence type="ECO:0000259" key="11">
    <source>
        <dbReference type="Pfam" id="PF00266"/>
    </source>
</evidence>
<name>A0A7C4GFM9_UNCW3</name>
<accession>A0A7C4GFM9</accession>
<dbReference type="InterPro" id="IPR015424">
    <property type="entry name" value="PyrdxlP-dep_Trfase"/>
</dbReference>
<dbReference type="GO" id="GO:0008483">
    <property type="term" value="F:transaminase activity"/>
    <property type="evidence" value="ECO:0007669"/>
    <property type="project" value="UniProtKB-KW"/>
</dbReference>
<dbReference type="PANTHER" id="PTHR11601:SF34">
    <property type="entry name" value="CYSTEINE DESULFURASE"/>
    <property type="match status" value="1"/>
</dbReference>
<reference evidence="12" key="1">
    <citation type="journal article" date="2020" name="mSystems">
        <title>Genome- and Community-Level Interaction Insights into Carbon Utilization and Element Cycling Functions of Hydrothermarchaeota in Hydrothermal Sediment.</title>
        <authorList>
            <person name="Zhou Z."/>
            <person name="Liu Y."/>
            <person name="Xu W."/>
            <person name="Pan J."/>
            <person name="Luo Z.H."/>
            <person name="Li M."/>
        </authorList>
    </citation>
    <scope>NUCLEOTIDE SEQUENCE [LARGE SCALE GENOMIC DNA]</scope>
    <source>
        <strain evidence="12">SpSt-488</strain>
    </source>
</reference>
<dbReference type="InterPro" id="IPR000192">
    <property type="entry name" value="Aminotrans_V_dom"/>
</dbReference>
<protein>
    <recommendedName>
        <fullName evidence="3">cysteine desulfurase</fullName>
        <ecNumber evidence="3">2.8.1.7</ecNumber>
    </recommendedName>
</protein>
<dbReference type="AlphaFoldDB" id="A0A7C4GFM9"/>
<keyword evidence="6" id="KW-0663">Pyridoxal phosphate</keyword>
<evidence type="ECO:0000256" key="3">
    <source>
        <dbReference type="ARBA" id="ARBA00012239"/>
    </source>
</evidence>
<dbReference type="PANTHER" id="PTHR11601">
    <property type="entry name" value="CYSTEINE DESULFURYLASE FAMILY MEMBER"/>
    <property type="match status" value="1"/>
</dbReference>
<evidence type="ECO:0000256" key="10">
    <source>
        <dbReference type="RuleBase" id="RU004504"/>
    </source>
</evidence>
<evidence type="ECO:0000256" key="6">
    <source>
        <dbReference type="ARBA" id="ARBA00022898"/>
    </source>
</evidence>
<dbReference type="EMBL" id="DSUT01000024">
    <property type="protein sequence ID" value="HGK27600.1"/>
    <property type="molecule type" value="Genomic_DNA"/>
</dbReference>
<keyword evidence="4 12" id="KW-0808">Transferase</keyword>
<evidence type="ECO:0000256" key="9">
    <source>
        <dbReference type="ARBA" id="ARBA00050776"/>
    </source>
</evidence>
<comment type="cofactor">
    <cofactor evidence="1 10">
        <name>pyridoxal 5'-phosphate</name>
        <dbReference type="ChEBI" id="CHEBI:597326"/>
    </cofactor>
</comment>
<dbReference type="InterPro" id="IPR016454">
    <property type="entry name" value="Cysteine_dSase"/>
</dbReference>
<evidence type="ECO:0000256" key="8">
    <source>
        <dbReference type="ARBA" id="ARBA00023014"/>
    </source>
</evidence>
<comment type="catalytic activity">
    <reaction evidence="9">
        <text>(sulfur carrier)-H + L-cysteine = (sulfur carrier)-SH + L-alanine</text>
        <dbReference type="Rhea" id="RHEA:43892"/>
        <dbReference type="Rhea" id="RHEA-COMP:14737"/>
        <dbReference type="Rhea" id="RHEA-COMP:14739"/>
        <dbReference type="ChEBI" id="CHEBI:29917"/>
        <dbReference type="ChEBI" id="CHEBI:35235"/>
        <dbReference type="ChEBI" id="CHEBI:57972"/>
        <dbReference type="ChEBI" id="CHEBI:64428"/>
        <dbReference type="EC" id="2.8.1.7"/>
    </reaction>
</comment>
<keyword evidence="12" id="KW-0032">Aminotransferase</keyword>
<evidence type="ECO:0000256" key="1">
    <source>
        <dbReference type="ARBA" id="ARBA00001933"/>
    </source>
</evidence>
<evidence type="ECO:0000256" key="5">
    <source>
        <dbReference type="ARBA" id="ARBA00022723"/>
    </source>
</evidence>
<dbReference type="SUPFAM" id="SSF53383">
    <property type="entry name" value="PLP-dependent transferases"/>
    <property type="match status" value="1"/>
</dbReference>
<dbReference type="GO" id="GO:0051536">
    <property type="term" value="F:iron-sulfur cluster binding"/>
    <property type="evidence" value="ECO:0007669"/>
    <property type="project" value="UniProtKB-KW"/>
</dbReference>
<dbReference type="Gene3D" id="3.90.1150.10">
    <property type="entry name" value="Aspartate Aminotransferase, domain 1"/>
    <property type="match status" value="1"/>
</dbReference>
<dbReference type="InterPro" id="IPR015421">
    <property type="entry name" value="PyrdxlP-dep_Trfase_major"/>
</dbReference>
<keyword evidence="8" id="KW-0411">Iron-sulfur</keyword>
<evidence type="ECO:0000313" key="12">
    <source>
        <dbReference type="EMBL" id="HGK27600.1"/>
    </source>
</evidence>
<dbReference type="Pfam" id="PF00266">
    <property type="entry name" value="Aminotran_5"/>
    <property type="match status" value="1"/>
</dbReference>
<dbReference type="PROSITE" id="PS00595">
    <property type="entry name" value="AA_TRANSFER_CLASS_5"/>
    <property type="match status" value="1"/>
</dbReference>
<proteinExistence type="inferred from homology"/>
<gene>
    <name evidence="12" type="ORF">ENS41_01415</name>
</gene>
<evidence type="ECO:0000256" key="4">
    <source>
        <dbReference type="ARBA" id="ARBA00022679"/>
    </source>
</evidence>
<dbReference type="EC" id="2.8.1.7" evidence="3"/>
<dbReference type="Gene3D" id="1.10.260.50">
    <property type="match status" value="1"/>
</dbReference>
<sequence length="389" mass="42484">MRRVYLDNNSTTRLDERVAAGMAPFLREMFGNPSNVHSFGRECAEGLAEARERVARFINAEPEEIFFTSCGTESDNWALKGAALARKDRRRHVVVSAIEHSAVLGSARFLETQGWRVTTLPVDRFGLVSLDDVARAVTEETAVVSVMLANNEIGTIEPVKEIAAVCRRAGAYCHTDAVAAAGKIAVDVQELGVDLLTLSGHKLYGPKGVGALYVRRGTEIAPFIHGGHQEAGMRGGTENVLGIVGMGLACDLLRREWPAEAERVRRLRDRFEREALKRIPELLLNGHPEKRVPNVCHFSVGYVEGEALLVSLDLEGVAVASGSACSAGDAEPSPTVKAIGVPPLFRNSSVRFSFGRENVEEDVDFALAAFERVVSRLRDISPLWKKRGR</sequence>
<organism evidence="12">
    <name type="scientific">candidate division WOR-3 bacterium</name>
    <dbReference type="NCBI Taxonomy" id="2052148"/>
    <lineage>
        <taxon>Bacteria</taxon>
        <taxon>Bacteria division WOR-3</taxon>
    </lineage>
</organism>
<evidence type="ECO:0000256" key="2">
    <source>
        <dbReference type="ARBA" id="ARBA00006490"/>
    </source>
</evidence>
<keyword evidence="5" id="KW-0479">Metal-binding</keyword>
<feature type="domain" description="Aminotransferase class V" evidence="11">
    <location>
        <begin position="4"/>
        <end position="364"/>
    </location>
</feature>
<dbReference type="Gene3D" id="3.40.640.10">
    <property type="entry name" value="Type I PLP-dependent aspartate aminotransferase-like (Major domain)"/>
    <property type="match status" value="1"/>
</dbReference>
<evidence type="ECO:0000256" key="7">
    <source>
        <dbReference type="ARBA" id="ARBA00023004"/>
    </source>
</evidence>
<dbReference type="GO" id="GO:0046872">
    <property type="term" value="F:metal ion binding"/>
    <property type="evidence" value="ECO:0007669"/>
    <property type="project" value="UniProtKB-KW"/>
</dbReference>
<comment type="similarity">
    <text evidence="2">Belongs to the class-V pyridoxal-phosphate-dependent aminotransferase family. NifS/IscS subfamily.</text>
</comment>
<dbReference type="FunFam" id="3.40.640.10:FF:000084">
    <property type="entry name" value="IscS-like cysteine desulfurase"/>
    <property type="match status" value="1"/>
</dbReference>
<comment type="caution">
    <text evidence="12">The sequence shown here is derived from an EMBL/GenBank/DDBJ whole genome shotgun (WGS) entry which is preliminary data.</text>
</comment>
<dbReference type="GO" id="GO:0031071">
    <property type="term" value="F:cysteine desulfurase activity"/>
    <property type="evidence" value="ECO:0007669"/>
    <property type="project" value="UniProtKB-EC"/>
</dbReference>
<keyword evidence="7" id="KW-0408">Iron</keyword>
<dbReference type="InterPro" id="IPR020578">
    <property type="entry name" value="Aminotrans_V_PyrdxlP_BS"/>
</dbReference>
<dbReference type="InterPro" id="IPR015422">
    <property type="entry name" value="PyrdxlP-dep_Trfase_small"/>
</dbReference>